<dbReference type="PANTHER" id="PTHR23336">
    <property type="entry name" value="ZINC FINGER CW-TYPE COILED-COIL DOMAIN PROTEIN 3"/>
    <property type="match status" value="1"/>
</dbReference>
<evidence type="ECO:0000259" key="3">
    <source>
        <dbReference type="Pfam" id="PF17942"/>
    </source>
</evidence>
<dbReference type="Pfam" id="PF17942">
    <property type="entry name" value="Morc6_S5"/>
    <property type="match status" value="1"/>
</dbReference>
<dbReference type="AlphaFoldDB" id="A0A7J7KXJ5"/>
<name>A0A7J7KXJ5_9MAGN</name>
<accession>A0A7J7KXJ5</accession>
<evidence type="ECO:0000313" key="5">
    <source>
        <dbReference type="Proteomes" id="UP000541444"/>
    </source>
</evidence>
<dbReference type="InterPro" id="IPR045261">
    <property type="entry name" value="MORC_ATPase"/>
</dbReference>
<gene>
    <name evidence="4" type="ORF">GIB67_014071</name>
</gene>
<dbReference type="PANTHER" id="PTHR23336:SF44">
    <property type="entry name" value="PROTEIN MICRORCHIDIA 6"/>
    <property type="match status" value="1"/>
</dbReference>
<organism evidence="4 5">
    <name type="scientific">Kingdonia uniflora</name>
    <dbReference type="NCBI Taxonomy" id="39325"/>
    <lineage>
        <taxon>Eukaryota</taxon>
        <taxon>Viridiplantae</taxon>
        <taxon>Streptophyta</taxon>
        <taxon>Embryophyta</taxon>
        <taxon>Tracheophyta</taxon>
        <taxon>Spermatophyta</taxon>
        <taxon>Magnoliopsida</taxon>
        <taxon>Ranunculales</taxon>
        <taxon>Circaeasteraceae</taxon>
        <taxon>Kingdonia</taxon>
    </lineage>
</organism>
<reference evidence="4 5" key="1">
    <citation type="journal article" date="2020" name="IScience">
        <title>Genome Sequencing of the Endangered Kingdonia uniflora (Circaeasteraceae, Ranunculales) Reveals Potential Mechanisms of Evolutionary Specialization.</title>
        <authorList>
            <person name="Sun Y."/>
            <person name="Deng T."/>
            <person name="Zhang A."/>
            <person name="Moore M.J."/>
            <person name="Landis J.B."/>
            <person name="Lin N."/>
            <person name="Zhang H."/>
            <person name="Zhang X."/>
            <person name="Huang J."/>
            <person name="Zhang X."/>
            <person name="Sun H."/>
            <person name="Wang H."/>
        </authorList>
    </citation>
    <scope>NUCLEOTIDE SEQUENCE [LARGE SCALE GENOMIC DNA]</scope>
    <source>
        <strain evidence="4">TB1705</strain>
        <tissue evidence="4">Leaf</tissue>
    </source>
</reference>
<keyword evidence="5" id="KW-1185">Reference proteome</keyword>
<dbReference type="GO" id="GO:0006281">
    <property type="term" value="P:DNA repair"/>
    <property type="evidence" value="ECO:0007669"/>
    <property type="project" value="UniProtKB-KW"/>
</dbReference>
<evidence type="ECO:0000256" key="2">
    <source>
        <dbReference type="ARBA" id="ARBA00023204"/>
    </source>
</evidence>
<dbReference type="GO" id="GO:0016887">
    <property type="term" value="F:ATP hydrolysis activity"/>
    <property type="evidence" value="ECO:0007669"/>
    <property type="project" value="InterPro"/>
</dbReference>
<dbReference type="OrthoDB" id="757982at2759"/>
<keyword evidence="1" id="KW-0227">DNA damage</keyword>
<sequence length="194" mass="22540">MFTQSVGLLSYTFMTQTGHDRIVVPMVDYELDISTRVLKNSHHYSKEHFRTNLSMLLEWSPYGNEAGLIKQFDDIGDHGTKVIIYNLWFSDDGDLELDFESDPKDILISGAPKSIIGPNHLKNIIEQHVANRFHFSLRVYSSILYLRVPEHFKIILRGHVVEHYNIAKDLQFPEFIMYKPKVGGFLQVCFVVMY</sequence>
<proteinExistence type="predicted"/>
<feature type="domain" description="Morc S5" evidence="3">
    <location>
        <begin position="135"/>
        <end position="183"/>
    </location>
</feature>
<dbReference type="Proteomes" id="UP000541444">
    <property type="component" value="Unassembled WGS sequence"/>
</dbReference>
<dbReference type="EMBL" id="JACGCM010002815">
    <property type="protein sequence ID" value="KAF6135022.1"/>
    <property type="molecule type" value="Genomic_DNA"/>
</dbReference>
<protein>
    <recommendedName>
        <fullName evidence="3">Morc S5 domain-containing protein</fullName>
    </recommendedName>
</protein>
<keyword evidence="2" id="KW-0234">DNA repair</keyword>
<evidence type="ECO:0000313" key="4">
    <source>
        <dbReference type="EMBL" id="KAF6135022.1"/>
    </source>
</evidence>
<evidence type="ECO:0000256" key="1">
    <source>
        <dbReference type="ARBA" id="ARBA00022763"/>
    </source>
</evidence>
<comment type="caution">
    <text evidence="4">The sequence shown here is derived from an EMBL/GenBank/DDBJ whole genome shotgun (WGS) entry which is preliminary data.</text>
</comment>
<dbReference type="GO" id="GO:0005634">
    <property type="term" value="C:nucleus"/>
    <property type="evidence" value="ECO:0007669"/>
    <property type="project" value="TreeGrafter"/>
</dbReference>
<dbReference type="InterPro" id="IPR041006">
    <property type="entry name" value="Morc_S5"/>
</dbReference>